<keyword evidence="4" id="KW-0378">Hydrolase</keyword>
<keyword evidence="3" id="KW-0540">Nuclease</keyword>
<dbReference type="Gene3D" id="3.30.420.140">
    <property type="entry name" value="YqgF/RNase H-like domain"/>
    <property type="match status" value="1"/>
</dbReference>
<keyword evidence="2" id="KW-0690">Ribosome biogenesis</keyword>
<dbReference type="PANTHER" id="PTHR33317">
    <property type="entry name" value="POLYNUCLEOTIDYL TRANSFERASE, RIBONUCLEASE H-LIKE SUPERFAMILY PROTEIN"/>
    <property type="match status" value="1"/>
</dbReference>
<dbReference type="InterPro" id="IPR012337">
    <property type="entry name" value="RNaseH-like_sf"/>
</dbReference>
<evidence type="ECO:0000256" key="4">
    <source>
        <dbReference type="ARBA" id="ARBA00022801"/>
    </source>
</evidence>
<keyword evidence="1" id="KW-0963">Cytoplasm</keyword>
<dbReference type="GO" id="GO:0005829">
    <property type="term" value="C:cytosol"/>
    <property type="evidence" value="ECO:0007669"/>
    <property type="project" value="TreeGrafter"/>
</dbReference>
<dbReference type="GO" id="GO:0004518">
    <property type="term" value="F:nuclease activity"/>
    <property type="evidence" value="ECO:0007669"/>
    <property type="project" value="UniProtKB-KW"/>
</dbReference>
<dbReference type="InterPro" id="IPR037027">
    <property type="entry name" value="YqgF/RNaseH-like_dom_sf"/>
</dbReference>
<organism evidence="6">
    <name type="scientific">freshwater metagenome</name>
    <dbReference type="NCBI Taxonomy" id="449393"/>
    <lineage>
        <taxon>unclassified sequences</taxon>
        <taxon>metagenomes</taxon>
        <taxon>ecological metagenomes</taxon>
    </lineage>
</organism>
<evidence type="ECO:0000313" key="6">
    <source>
        <dbReference type="EMBL" id="CAB4662211.1"/>
    </source>
</evidence>
<dbReference type="GO" id="GO:0016787">
    <property type="term" value="F:hydrolase activity"/>
    <property type="evidence" value="ECO:0007669"/>
    <property type="project" value="UniProtKB-KW"/>
</dbReference>
<name>A0A6J6LKF6_9ZZZZ</name>
<proteinExistence type="inferred from homology"/>
<reference evidence="6" key="1">
    <citation type="submission" date="2020-05" db="EMBL/GenBank/DDBJ databases">
        <authorList>
            <person name="Chiriac C."/>
            <person name="Salcher M."/>
            <person name="Ghai R."/>
            <person name="Kavagutti S V."/>
        </authorList>
    </citation>
    <scope>NUCLEOTIDE SEQUENCE</scope>
</reference>
<evidence type="ECO:0000259" key="5">
    <source>
        <dbReference type="SMART" id="SM00732"/>
    </source>
</evidence>
<gene>
    <name evidence="6" type="ORF">UFOPK2254_00818</name>
</gene>
<dbReference type="AlphaFoldDB" id="A0A6J6LKF6"/>
<evidence type="ECO:0000256" key="1">
    <source>
        <dbReference type="ARBA" id="ARBA00022490"/>
    </source>
</evidence>
<dbReference type="CDD" id="cd16964">
    <property type="entry name" value="YqgF"/>
    <property type="match status" value="1"/>
</dbReference>
<protein>
    <submittedName>
        <fullName evidence="6">Unannotated protein</fullName>
    </submittedName>
</protein>
<sequence>MLKGRRMAFDYGDARIGIAISDMDGLLAVPLATVKNVLETRENELRALVAEYSPIHLYVGRPLHLSGKEGESSAKAQAFSELLKDITGIPVSLIDERLSTVSAARALKEAGRTAKQARKVIDEAAAVEILEMALNAEKAKR</sequence>
<dbReference type="SMART" id="SM00732">
    <property type="entry name" value="YqgFc"/>
    <property type="match status" value="1"/>
</dbReference>
<dbReference type="PANTHER" id="PTHR33317:SF4">
    <property type="entry name" value="POLYNUCLEOTIDYL TRANSFERASE, RIBONUCLEASE H-LIKE SUPERFAMILY PROTEIN"/>
    <property type="match status" value="1"/>
</dbReference>
<accession>A0A6J6LKF6</accession>
<dbReference type="InterPro" id="IPR006641">
    <property type="entry name" value="YqgF/RNaseH-like_dom"/>
</dbReference>
<dbReference type="Pfam" id="PF03652">
    <property type="entry name" value="RuvX"/>
    <property type="match status" value="1"/>
</dbReference>
<feature type="domain" description="YqgF/RNase H-like" evidence="5">
    <location>
        <begin position="4"/>
        <end position="103"/>
    </location>
</feature>
<evidence type="ECO:0000256" key="3">
    <source>
        <dbReference type="ARBA" id="ARBA00022722"/>
    </source>
</evidence>
<dbReference type="SUPFAM" id="SSF53098">
    <property type="entry name" value="Ribonuclease H-like"/>
    <property type="match status" value="1"/>
</dbReference>
<evidence type="ECO:0000256" key="2">
    <source>
        <dbReference type="ARBA" id="ARBA00022517"/>
    </source>
</evidence>
<dbReference type="HAMAP" id="MF_00651">
    <property type="entry name" value="Nuclease_YqgF"/>
    <property type="match status" value="1"/>
</dbReference>
<dbReference type="NCBIfam" id="TIGR00250">
    <property type="entry name" value="RNAse_H_YqgF"/>
    <property type="match status" value="1"/>
</dbReference>
<dbReference type="EMBL" id="CAEZWO010000073">
    <property type="protein sequence ID" value="CAB4662211.1"/>
    <property type="molecule type" value="Genomic_DNA"/>
</dbReference>
<dbReference type="InterPro" id="IPR005227">
    <property type="entry name" value="YqgF"/>
</dbReference>
<dbReference type="GO" id="GO:0000967">
    <property type="term" value="P:rRNA 5'-end processing"/>
    <property type="evidence" value="ECO:0007669"/>
    <property type="project" value="TreeGrafter"/>
</dbReference>